<evidence type="ECO:0000256" key="1">
    <source>
        <dbReference type="ARBA" id="ARBA00004123"/>
    </source>
</evidence>
<evidence type="ECO:0000256" key="5">
    <source>
        <dbReference type="PROSITE-ProRule" id="PRU00810"/>
    </source>
</evidence>
<organism evidence="6 7">
    <name type="scientific">Aureobasidium mustum</name>
    <dbReference type="NCBI Taxonomy" id="2773714"/>
    <lineage>
        <taxon>Eukaryota</taxon>
        <taxon>Fungi</taxon>
        <taxon>Dikarya</taxon>
        <taxon>Ascomycota</taxon>
        <taxon>Pezizomycotina</taxon>
        <taxon>Dothideomycetes</taxon>
        <taxon>Dothideomycetidae</taxon>
        <taxon>Dothideales</taxon>
        <taxon>Saccotheciaceae</taxon>
        <taxon>Aureobasidium</taxon>
    </lineage>
</organism>
<evidence type="ECO:0000313" key="6">
    <source>
        <dbReference type="EMBL" id="CAD0085197.1"/>
    </source>
</evidence>
<dbReference type="OrthoDB" id="10265969at2759"/>
<dbReference type="PANTHER" id="PTHR12346:SF0">
    <property type="entry name" value="SIN3A, ISOFORM G"/>
    <property type="match status" value="1"/>
</dbReference>
<evidence type="ECO:0000256" key="4">
    <source>
        <dbReference type="ARBA" id="ARBA00023242"/>
    </source>
</evidence>
<dbReference type="InterPro" id="IPR036600">
    <property type="entry name" value="PAH_sf"/>
</dbReference>
<dbReference type="FunFam" id="1.20.1160.11:FF:000003">
    <property type="entry name" value="Paired amphipathic helix SIN3-like protein"/>
    <property type="match status" value="1"/>
</dbReference>
<keyword evidence="3" id="KW-0677">Repeat</keyword>
<dbReference type="AlphaFoldDB" id="A0A9N8JCK4"/>
<dbReference type="GO" id="GO:0003714">
    <property type="term" value="F:transcription corepressor activity"/>
    <property type="evidence" value="ECO:0007669"/>
    <property type="project" value="InterPro"/>
</dbReference>
<dbReference type="Pfam" id="PF02671">
    <property type="entry name" value="PAH"/>
    <property type="match status" value="1"/>
</dbReference>
<comment type="subcellular location">
    <subcellularLocation>
        <location evidence="1 5">Nucleus</location>
    </subcellularLocation>
</comment>
<dbReference type="InterPro" id="IPR039774">
    <property type="entry name" value="Sin3-like"/>
</dbReference>
<keyword evidence="4 5" id="KW-0539">Nucleus</keyword>
<evidence type="ECO:0000313" key="7">
    <source>
        <dbReference type="Proteomes" id="UP000714618"/>
    </source>
</evidence>
<comment type="caution">
    <text evidence="6">The sequence shown here is derived from an EMBL/GenBank/DDBJ whole genome shotgun (WGS) entry which is preliminary data.</text>
</comment>
<dbReference type="InterPro" id="IPR003822">
    <property type="entry name" value="PAH"/>
</dbReference>
<dbReference type="EMBL" id="CAIJEO010000002">
    <property type="protein sequence ID" value="CAD0085197.1"/>
    <property type="molecule type" value="Genomic_DNA"/>
</dbReference>
<evidence type="ECO:0000256" key="2">
    <source>
        <dbReference type="ARBA" id="ARBA00022491"/>
    </source>
</evidence>
<dbReference type="GO" id="GO:0000122">
    <property type="term" value="P:negative regulation of transcription by RNA polymerase II"/>
    <property type="evidence" value="ECO:0007669"/>
    <property type="project" value="TreeGrafter"/>
</dbReference>
<accession>A0A9N8JCK4</accession>
<dbReference type="PROSITE" id="PS51477">
    <property type="entry name" value="PAH"/>
    <property type="match status" value="1"/>
</dbReference>
<sequence length="231" mass="26742">MASSAASGQYSCFFESTVWDVNASDNTTPPRKNSETHEVTVKECEERKCTQGEMAISPDEQPQGHEKVSPQVEFNDALNYIDKIKNRFHKQPAIFQQFLEILQYYQREWTSTEDVYAQVTRLFGSTAPDLVQGFEQFLPEHAKAAVLARAQQTHKVTVEEREEPKYTQPENAQTVDMVLEDKACIVEDKEQADDEWATWGQWTPDDYWATDDQWPMPIHNQWPTDARVGYR</sequence>
<proteinExistence type="predicted"/>
<keyword evidence="2" id="KW-0678">Repressor</keyword>
<name>A0A9N8JCK4_9PEZI</name>
<dbReference type="Proteomes" id="UP000714618">
    <property type="component" value="Unassembled WGS sequence"/>
</dbReference>
<protein>
    <recommendedName>
        <fullName evidence="8">Histone deacetylase interacting domain-containing protein</fullName>
    </recommendedName>
</protein>
<evidence type="ECO:0008006" key="8">
    <source>
        <dbReference type="Google" id="ProtNLM"/>
    </source>
</evidence>
<dbReference type="Gene3D" id="1.20.1160.11">
    <property type="entry name" value="Paired amphipathic helix"/>
    <property type="match status" value="1"/>
</dbReference>
<gene>
    <name evidence="6" type="ORF">AWRI4233_LOCUS83</name>
</gene>
<dbReference type="SUPFAM" id="SSF47762">
    <property type="entry name" value="PAH2 domain"/>
    <property type="match status" value="1"/>
</dbReference>
<dbReference type="PANTHER" id="PTHR12346">
    <property type="entry name" value="SIN3B-RELATED"/>
    <property type="match status" value="1"/>
</dbReference>
<reference evidence="6" key="1">
    <citation type="submission" date="2020-06" db="EMBL/GenBank/DDBJ databases">
        <authorList>
            <person name="Onetto C."/>
        </authorList>
    </citation>
    <scope>NUCLEOTIDE SEQUENCE</scope>
</reference>
<evidence type="ECO:0000256" key="3">
    <source>
        <dbReference type="ARBA" id="ARBA00022737"/>
    </source>
</evidence>
<keyword evidence="7" id="KW-1185">Reference proteome</keyword>
<dbReference type="GO" id="GO:0070822">
    <property type="term" value="C:Sin3-type complex"/>
    <property type="evidence" value="ECO:0007669"/>
    <property type="project" value="TreeGrafter"/>
</dbReference>